<evidence type="ECO:0000259" key="2">
    <source>
        <dbReference type="Pfam" id="PF02517"/>
    </source>
</evidence>
<keyword evidence="1" id="KW-0812">Transmembrane</keyword>
<dbReference type="EMBL" id="CP036200">
    <property type="protein sequence ID" value="QBF83795.1"/>
    <property type="molecule type" value="Genomic_DNA"/>
</dbReference>
<gene>
    <name evidence="3" type="ORF">EXU30_14695</name>
</gene>
<keyword evidence="3" id="KW-0482">Metalloprotease</keyword>
<dbReference type="InterPro" id="IPR003675">
    <property type="entry name" value="Rce1/LyrA-like_dom"/>
</dbReference>
<keyword evidence="4" id="KW-1185">Reference proteome</keyword>
<accession>A0A411PJT2</accession>
<dbReference type="RefSeq" id="WP_130601265.1">
    <property type="nucleotide sequence ID" value="NZ_CP036200.1"/>
</dbReference>
<dbReference type="KEGG" id="smai:EXU30_14695"/>
<feature type="transmembrane region" description="Helical" evidence="1">
    <location>
        <begin position="230"/>
        <end position="253"/>
    </location>
</feature>
<sequence length="343" mass="38176">MEWLKSVSTRYPILTFIFISISFTWAVWFSVPFIAGDNWALGRIVVGAGFGPAIAAIVLNHLSGTGTQIGTKNWWLCFVVFFTILLGLYFSILVTGDAISAESFSNAKPVGFSVTSILASIISASVGSFIIACLLCSRSIALNSLNKWRISYKWWLVALFLPALWMTLGLLVAQQQDATITPISHSLEQSTWLLFIARSILLTFLVVAIGEESGWRAWMLPKLQERFSPLLSTVFVGIVWGVWHLPLFLIGQYDDPPEMIFAKTGACIMLGVIFTWLYNRSGGSLLMAVVLHTTMNNTPKILPFSEQMGIFLLLAVISMIVVDRMWRTNKSDELAQHVNRALN</sequence>
<keyword evidence="1" id="KW-0472">Membrane</keyword>
<dbReference type="GO" id="GO:0006508">
    <property type="term" value="P:proteolysis"/>
    <property type="evidence" value="ECO:0007669"/>
    <property type="project" value="UniProtKB-KW"/>
</dbReference>
<feature type="transmembrane region" description="Helical" evidence="1">
    <location>
        <begin position="74"/>
        <end position="92"/>
    </location>
</feature>
<dbReference type="GO" id="GO:0008237">
    <property type="term" value="F:metallopeptidase activity"/>
    <property type="evidence" value="ECO:0007669"/>
    <property type="project" value="UniProtKB-KW"/>
</dbReference>
<dbReference type="Pfam" id="PF02517">
    <property type="entry name" value="Rce1-like"/>
    <property type="match status" value="1"/>
</dbReference>
<organism evidence="3 4">
    <name type="scientific">Shewanella maritima</name>
    <dbReference type="NCBI Taxonomy" id="2520507"/>
    <lineage>
        <taxon>Bacteria</taxon>
        <taxon>Pseudomonadati</taxon>
        <taxon>Pseudomonadota</taxon>
        <taxon>Gammaproteobacteria</taxon>
        <taxon>Alteromonadales</taxon>
        <taxon>Shewanellaceae</taxon>
        <taxon>Shewanella</taxon>
    </lineage>
</organism>
<dbReference type="Proteomes" id="UP000291106">
    <property type="component" value="Chromosome"/>
</dbReference>
<proteinExistence type="predicted"/>
<name>A0A411PJT2_9GAMM</name>
<evidence type="ECO:0000313" key="4">
    <source>
        <dbReference type="Proteomes" id="UP000291106"/>
    </source>
</evidence>
<feature type="transmembrane region" description="Helical" evidence="1">
    <location>
        <begin position="12"/>
        <end position="34"/>
    </location>
</feature>
<keyword evidence="1" id="KW-1133">Transmembrane helix</keyword>
<feature type="transmembrane region" description="Helical" evidence="1">
    <location>
        <begin position="192"/>
        <end position="210"/>
    </location>
</feature>
<dbReference type="PANTHER" id="PTHR35797:SF1">
    <property type="entry name" value="PROTEASE"/>
    <property type="match status" value="1"/>
</dbReference>
<keyword evidence="3" id="KW-0645">Protease</keyword>
<dbReference type="GO" id="GO:0080120">
    <property type="term" value="P:CAAX-box protein maturation"/>
    <property type="evidence" value="ECO:0007669"/>
    <property type="project" value="UniProtKB-ARBA"/>
</dbReference>
<dbReference type="PANTHER" id="PTHR35797">
    <property type="entry name" value="PROTEASE-RELATED"/>
    <property type="match status" value="1"/>
</dbReference>
<reference evidence="3 4" key="1">
    <citation type="submission" date="2019-02" db="EMBL/GenBank/DDBJ databases">
        <title>Shewanella sp. D4-2 isolated from Dokdo Island.</title>
        <authorList>
            <person name="Baek K."/>
        </authorList>
    </citation>
    <scope>NUCLEOTIDE SEQUENCE [LARGE SCALE GENOMIC DNA]</scope>
    <source>
        <strain evidence="3 4">D4-2</strain>
    </source>
</reference>
<feature type="transmembrane region" description="Helical" evidence="1">
    <location>
        <begin position="154"/>
        <end position="172"/>
    </location>
</feature>
<feature type="transmembrane region" description="Helical" evidence="1">
    <location>
        <begin position="259"/>
        <end position="278"/>
    </location>
</feature>
<feature type="transmembrane region" description="Helical" evidence="1">
    <location>
        <begin position="308"/>
        <end position="326"/>
    </location>
</feature>
<feature type="transmembrane region" description="Helical" evidence="1">
    <location>
        <begin position="40"/>
        <end position="62"/>
    </location>
</feature>
<evidence type="ECO:0000256" key="1">
    <source>
        <dbReference type="SAM" id="Phobius"/>
    </source>
</evidence>
<protein>
    <submittedName>
        <fullName evidence="3">CPBP family intramembrane metalloprotease</fullName>
    </submittedName>
</protein>
<keyword evidence="3" id="KW-0378">Hydrolase</keyword>
<feature type="domain" description="CAAX prenyl protease 2/Lysostaphin resistance protein A-like" evidence="2">
    <location>
        <begin position="199"/>
        <end position="296"/>
    </location>
</feature>
<dbReference type="AlphaFoldDB" id="A0A411PJT2"/>
<evidence type="ECO:0000313" key="3">
    <source>
        <dbReference type="EMBL" id="QBF83795.1"/>
    </source>
</evidence>
<dbReference type="InterPro" id="IPR042150">
    <property type="entry name" value="MmRce1-like"/>
</dbReference>
<dbReference type="OrthoDB" id="3693644at2"/>
<dbReference type="GO" id="GO:0004175">
    <property type="term" value="F:endopeptidase activity"/>
    <property type="evidence" value="ECO:0007669"/>
    <property type="project" value="UniProtKB-ARBA"/>
</dbReference>
<feature type="transmembrane region" description="Helical" evidence="1">
    <location>
        <begin position="112"/>
        <end position="134"/>
    </location>
</feature>